<feature type="compositionally biased region" description="Low complexity" evidence="9">
    <location>
        <begin position="318"/>
        <end position="330"/>
    </location>
</feature>
<protein>
    <recommendedName>
        <fullName evidence="3">H/ACA ribonucleoprotein complex non-core subunit NAF1</fullName>
    </recommendedName>
</protein>
<feature type="compositionally biased region" description="Acidic residues" evidence="9">
    <location>
        <begin position="22"/>
        <end position="36"/>
    </location>
</feature>
<keyword evidence="5" id="KW-0698">rRNA processing</keyword>
<dbReference type="HOGENOM" id="CLU_025072_1_0_1"/>
<proteinExistence type="inferred from homology"/>
<dbReference type="InterPro" id="IPR038664">
    <property type="entry name" value="Gar1/Naf1_Cbf5-bd_sf"/>
</dbReference>
<keyword evidence="7" id="KW-0694">RNA-binding</keyword>
<keyword evidence="6" id="KW-0597">Phosphoprotein</keyword>
<evidence type="ECO:0000256" key="7">
    <source>
        <dbReference type="ARBA" id="ARBA00022884"/>
    </source>
</evidence>
<keyword evidence="11" id="KW-1185">Reference proteome</keyword>
<organism evidence="10 11">
    <name type="scientific">Lachancea thermotolerans (strain ATCC 56472 / CBS 6340 / NRRL Y-8284)</name>
    <name type="common">Yeast</name>
    <name type="synonym">Kluyveromyces thermotolerans</name>
    <dbReference type="NCBI Taxonomy" id="559295"/>
    <lineage>
        <taxon>Eukaryota</taxon>
        <taxon>Fungi</taxon>
        <taxon>Dikarya</taxon>
        <taxon>Ascomycota</taxon>
        <taxon>Saccharomycotina</taxon>
        <taxon>Saccharomycetes</taxon>
        <taxon>Saccharomycetales</taxon>
        <taxon>Saccharomycetaceae</taxon>
        <taxon>Lachancea</taxon>
    </lineage>
</organism>
<evidence type="ECO:0000256" key="6">
    <source>
        <dbReference type="ARBA" id="ARBA00022553"/>
    </source>
</evidence>
<sequence>MCVDTFSKALLNPEEKPTGIEDNVDVGEISSDEEAENVTHSAEATAAVEESERTSSGESSMLNGAHEVSKSQVSEELPSLDAGEGSSSSEDEDSDDSSSSSSKEEGFLIDGLDEEDEEGDTVHGPIKSKNELNEEPIFEIPEDFELGPDTPIREIGFIKSAFDYNIIVQSVSSAEQRVLKENSLLCLEDRQILGPLCEVFGPLQSPFYRVLLPKSKNEQFEALRSKAGAKVFYVAPEAHWLDTFELKRMRGTDASNGFDEELPEDEQEFSDDEKEAEFKKLKKNSRKRKNENATNVGPIPSKKSVNSAHSKPKPRQVASAAFEYASSSSSYKPRNERQHETSRSTSAISQSQGSYPQQQHVPTPQPQYASQQTFGYPQQVYASHQMYSPPPQPAVQQFGNPFTHPYSQYPQMLPPQHLMPHPQHLPQHPQGQFPGSYPYTQAQSPPQQPVAAQTQNMDQVLQLQQILMNQQRQHQNQSQ</sequence>
<dbReference type="GeneID" id="8290857"/>
<dbReference type="Pfam" id="PF04410">
    <property type="entry name" value="Gar1"/>
    <property type="match status" value="1"/>
</dbReference>
<dbReference type="STRING" id="559295.C5DCS0"/>
<dbReference type="GO" id="GO:0000493">
    <property type="term" value="P:box H/ACA snoRNP assembly"/>
    <property type="evidence" value="ECO:0007669"/>
    <property type="project" value="InterPro"/>
</dbReference>
<feature type="compositionally biased region" description="Low complexity" evidence="9">
    <location>
        <begin position="410"/>
        <end position="430"/>
    </location>
</feature>
<dbReference type="SUPFAM" id="SSF50447">
    <property type="entry name" value="Translation proteins"/>
    <property type="match status" value="1"/>
</dbReference>
<evidence type="ECO:0000313" key="11">
    <source>
        <dbReference type="Proteomes" id="UP000002036"/>
    </source>
</evidence>
<dbReference type="GO" id="GO:0005732">
    <property type="term" value="C:sno(s)RNA-containing ribonucleoprotein complex"/>
    <property type="evidence" value="ECO:0007669"/>
    <property type="project" value="InterPro"/>
</dbReference>
<feature type="compositionally biased region" description="Basic and acidic residues" evidence="9">
    <location>
        <begin position="333"/>
        <end position="342"/>
    </location>
</feature>
<dbReference type="Proteomes" id="UP000002036">
    <property type="component" value="Chromosome B"/>
</dbReference>
<dbReference type="AlphaFoldDB" id="C5DCS0"/>
<feature type="compositionally biased region" description="Acidic residues" evidence="9">
    <location>
        <begin position="258"/>
        <end position="275"/>
    </location>
</feature>
<evidence type="ECO:0000256" key="4">
    <source>
        <dbReference type="ARBA" id="ARBA00022517"/>
    </source>
</evidence>
<dbReference type="FunCoup" id="C5DCS0">
    <property type="interactions" value="458"/>
</dbReference>
<dbReference type="KEGG" id="lth:KLTH0B05324g"/>
<dbReference type="eggNOG" id="KOG2236">
    <property type="taxonomic scope" value="Eukaryota"/>
</dbReference>
<comment type="similarity">
    <text evidence="2">Belongs to the NAF1 family.</text>
</comment>
<evidence type="ECO:0000256" key="9">
    <source>
        <dbReference type="SAM" id="MobiDB-lite"/>
    </source>
</evidence>
<evidence type="ECO:0000313" key="10">
    <source>
        <dbReference type="EMBL" id="CAR21581.1"/>
    </source>
</evidence>
<dbReference type="PANTHER" id="PTHR31633">
    <property type="entry name" value="H/ACA RIBONUCLEOPROTEIN COMPLEX NON-CORE SUBUNIT NAF1"/>
    <property type="match status" value="1"/>
</dbReference>
<evidence type="ECO:0000256" key="8">
    <source>
        <dbReference type="ARBA" id="ARBA00023242"/>
    </source>
</evidence>
<dbReference type="GO" id="GO:0005634">
    <property type="term" value="C:nucleus"/>
    <property type="evidence" value="ECO:0007669"/>
    <property type="project" value="UniProtKB-SubCell"/>
</dbReference>
<dbReference type="PANTHER" id="PTHR31633:SF1">
    <property type="entry name" value="H_ACA RIBONUCLEOPROTEIN COMPLEX NON-CORE SUBUNIT NAF1"/>
    <property type="match status" value="1"/>
</dbReference>
<evidence type="ECO:0000256" key="2">
    <source>
        <dbReference type="ARBA" id="ARBA00009801"/>
    </source>
</evidence>
<comment type="subcellular location">
    <subcellularLocation>
        <location evidence="1">Nucleus</location>
    </subcellularLocation>
</comment>
<dbReference type="GO" id="GO:0006364">
    <property type="term" value="P:rRNA processing"/>
    <property type="evidence" value="ECO:0007669"/>
    <property type="project" value="UniProtKB-KW"/>
</dbReference>
<feature type="region of interest" description="Disordered" evidence="9">
    <location>
        <begin position="1"/>
        <end position="133"/>
    </location>
</feature>
<evidence type="ECO:0000256" key="3">
    <source>
        <dbReference type="ARBA" id="ARBA00021438"/>
    </source>
</evidence>
<gene>
    <name evidence="10" type="ordered locus">KLTH0B05324g</name>
</gene>
<dbReference type="GO" id="GO:0001522">
    <property type="term" value="P:pseudouridine synthesis"/>
    <property type="evidence" value="ECO:0007669"/>
    <property type="project" value="InterPro"/>
</dbReference>
<accession>C5DCS0</accession>
<keyword evidence="8" id="KW-0539">Nucleus</keyword>
<dbReference type="OMA" id="WKNDDEP"/>
<dbReference type="Gene3D" id="2.40.10.230">
    <property type="entry name" value="Probable tRNA pseudouridine synthase domain"/>
    <property type="match status" value="1"/>
</dbReference>
<feature type="compositionally biased region" description="Polar residues" evidence="9">
    <location>
        <begin position="343"/>
        <end position="355"/>
    </location>
</feature>
<dbReference type="InterPro" id="IPR007504">
    <property type="entry name" value="H/ACA_rnp_Gar1/Naf1"/>
</dbReference>
<dbReference type="GO" id="GO:0003723">
    <property type="term" value="F:RNA binding"/>
    <property type="evidence" value="ECO:0007669"/>
    <property type="project" value="UniProtKB-KW"/>
</dbReference>
<evidence type="ECO:0000256" key="5">
    <source>
        <dbReference type="ARBA" id="ARBA00022552"/>
    </source>
</evidence>
<feature type="compositionally biased region" description="Polar residues" evidence="9">
    <location>
        <begin position="394"/>
        <end position="409"/>
    </location>
</feature>
<name>C5DCS0_LACTC</name>
<feature type="compositionally biased region" description="Polar residues" evidence="9">
    <location>
        <begin position="368"/>
        <end position="386"/>
    </location>
</feature>
<dbReference type="OrthoDB" id="21550at2759"/>
<keyword evidence="4" id="KW-0690">Ribosome biogenesis</keyword>
<feature type="compositionally biased region" description="Basic residues" evidence="9">
    <location>
        <begin position="280"/>
        <end position="289"/>
    </location>
</feature>
<dbReference type="InterPro" id="IPR009000">
    <property type="entry name" value="Transl_B-barrel_sf"/>
</dbReference>
<dbReference type="InParanoid" id="C5DCS0"/>
<dbReference type="InterPro" id="IPR040309">
    <property type="entry name" value="Naf1"/>
</dbReference>
<evidence type="ECO:0000256" key="1">
    <source>
        <dbReference type="ARBA" id="ARBA00004123"/>
    </source>
</evidence>
<dbReference type="RefSeq" id="XP_002552019.1">
    <property type="nucleotide sequence ID" value="XM_002551973.1"/>
</dbReference>
<reference evidence="10 11" key="1">
    <citation type="journal article" date="2009" name="Genome Res.">
        <title>Comparative genomics of protoploid Saccharomycetaceae.</title>
        <authorList>
            <consortium name="The Genolevures Consortium"/>
            <person name="Souciet J.-L."/>
            <person name="Dujon B."/>
            <person name="Gaillardin C."/>
            <person name="Johnston M."/>
            <person name="Baret P.V."/>
            <person name="Cliften P."/>
            <person name="Sherman D.J."/>
            <person name="Weissenbach J."/>
            <person name="Westhof E."/>
            <person name="Wincker P."/>
            <person name="Jubin C."/>
            <person name="Poulain J."/>
            <person name="Barbe V."/>
            <person name="Segurens B."/>
            <person name="Artiguenave F."/>
            <person name="Anthouard V."/>
            <person name="Vacherie B."/>
            <person name="Val M.-E."/>
            <person name="Fulton R.S."/>
            <person name="Minx P."/>
            <person name="Wilson R."/>
            <person name="Durrens P."/>
            <person name="Jean G."/>
            <person name="Marck C."/>
            <person name="Martin T."/>
            <person name="Nikolski M."/>
            <person name="Rolland T."/>
            <person name="Seret M.-L."/>
            <person name="Casaregola S."/>
            <person name="Despons L."/>
            <person name="Fairhead C."/>
            <person name="Fischer G."/>
            <person name="Lafontaine I."/>
            <person name="Leh V."/>
            <person name="Lemaire M."/>
            <person name="de Montigny J."/>
            <person name="Neuveglise C."/>
            <person name="Thierry A."/>
            <person name="Blanc-Lenfle I."/>
            <person name="Bleykasten C."/>
            <person name="Diffels J."/>
            <person name="Fritsch E."/>
            <person name="Frangeul L."/>
            <person name="Goeffon A."/>
            <person name="Jauniaux N."/>
            <person name="Kachouri-Lafond R."/>
            <person name="Payen C."/>
            <person name="Potier S."/>
            <person name="Pribylova L."/>
            <person name="Ozanne C."/>
            <person name="Richard G.-F."/>
            <person name="Sacerdot C."/>
            <person name="Straub M.-L."/>
            <person name="Talla E."/>
        </authorList>
    </citation>
    <scope>NUCLEOTIDE SEQUENCE [LARGE SCALE GENOMIC DNA]</scope>
    <source>
        <strain evidence="11">ATCC 56472 / CBS 6340 / NRRL Y-8284</strain>
    </source>
</reference>
<dbReference type="EMBL" id="CU928166">
    <property type="protein sequence ID" value="CAR21581.1"/>
    <property type="molecule type" value="Genomic_DNA"/>
</dbReference>
<feature type="region of interest" description="Disordered" evidence="9">
    <location>
        <begin position="255"/>
        <end position="456"/>
    </location>
</feature>
<feature type="compositionally biased region" description="Low complexity" evidence="9">
    <location>
        <begin position="441"/>
        <end position="456"/>
    </location>
</feature>